<evidence type="ECO:0000256" key="2">
    <source>
        <dbReference type="SAM" id="SignalP"/>
    </source>
</evidence>
<gene>
    <name evidence="3" type="ORF">G3480_06640</name>
</gene>
<feature type="region of interest" description="Disordered" evidence="1">
    <location>
        <begin position="163"/>
        <end position="286"/>
    </location>
</feature>
<dbReference type="AlphaFoldDB" id="A0A6P1DS41"/>
<feature type="compositionally biased region" description="Low complexity" evidence="1">
    <location>
        <begin position="199"/>
        <end position="225"/>
    </location>
</feature>
<evidence type="ECO:0000313" key="3">
    <source>
        <dbReference type="EMBL" id="NEX19993.1"/>
    </source>
</evidence>
<evidence type="ECO:0000256" key="1">
    <source>
        <dbReference type="SAM" id="MobiDB-lite"/>
    </source>
</evidence>
<feature type="chain" id="PRO_5026838375" evidence="2">
    <location>
        <begin position="22"/>
        <end position="391"/>
    </location>
</feature>
<keyword evidence="4" id="KW-1185">Reference proteome</keyword>
<reference evidence="4" key="1">
    <citation type="journal article" date="2020" name="Microbiol. Resour. Announc.">
        <title>Draft Genome Sequences of Thiorhodococcus mannitoliphagus and Thiorhodococcus minor, Purple Sulfur Photosynthetic Bacteria in the Gammaproteobacterial Family Chromatiaceae.</title>
        <authorList>
            <person name="Aviles F.A."/>
            <person name="Meyer T.E."/>
            <person name="Kyndt J.A."/>
        </authorList>
    </citation>
    <scope>NUCLEOTIDE SEQUENCE [LARGE SCALE GENOMIC DNA]</scope>
    <source>
        <strain evidence="4">DSM 18266</strain>
    </source>
</reference>
<dbReference type="Proteomes" id="UP000471640">
    <property type="component" value="Unassembled WGS sequence"/>
</dbReference>
<organism evidence="3 4">
    <name type="scientific">Thiorhodococcus mannitoliphagus</name>
    <dbReference type="NCBI Taxonomy" id="329406"/>
    <lineage>
        <taxon>Bacteria</taxon>
        <taxon>Pseudomonadati</taxon>
        <taxon>Pseudomonadota</taxon>
        <taxon>Gammaproteobacteria</taxon>
        <taxon>Chromatiales</taxon>
        <taxon>Chromatiaceae</taxon>
        <taxon>Thiorhodococcus</taxon>
    </lineage>
</organism>
<reference evidence="3 4" key="2">
    <citation type="submission" date="2020-02" db="EMBL/GenBank/DDBJ databases">
        <title>Genome sequences of Thiorhodococcus mannitoliphagus and Thiorhodococcus minor, purple sulfur photosynthetic bacteria in the gammaproteobacterial family, Chromatiaceae.</title>
        <authorList>
            <person name="Aviles F.A."/>
            <person name="Meyer T.E."/>
            <person name="Kyndt J.A."/>
        </authorList>
    </citation>
    <scope>NUCLEOTIDE SEQUENCE [LARGE SCALE GENOMIC DNA]</scope>
    <source>
        <strain evidence="3 4">DSM 18266</strain>
    </source>
</reference>
<name>A0A6P1DS41_9GAMM</name>
<feature type="compositionally biased region" description="Polar residues" evidence="1">
    <location>
        <begin position="259"/>
        <end position="269"/>
    </location>
</feature>
<protein>
    <submittedName>
        <fullName evidence="3">Uncharacterized protein</fullName>
    </submittedName>
</protein>
<evidence type="ECO:0000313" key="4">
    <source>
        <dbReference type="Proteomes" id="UP000471640"/>
    </source>
</evidence>
<feature type="signal peptide" evidence="2">
    <location>
        <begin position="1"/>
        <end position="21"/>
    </location>
</feature>
<feature type="compositionally biased region" description="Low complexity" evidence="1">
    <location>
        <begin position="238"/>
        <end position="254"/>
    </location>
</feature>
<feature type="compositionally biased region" description="Basic and acidic residues" evidence="1">
    <location>
        <begin position="226"/>
        <end position="237"/>
    </location>
</feature>
<dbReference type="EMBL" id="JAAIJR010000019">
    <property type="protein sequence ID" value="NEX19993.1"/>
    <property type="molecule type" value="Genomic_DNA"/>
</dbReference>
<dbReference type="RefSeq" id="WP_164652953.1">
    <property type="nucleotide sequence ID" value="NZ_JAAIJR010000019.1"/>
</dbReference>
<proteinExistence type="predicted"/>
<accession>A0A6P1DS41</accession>
<keyword evidence="2" id="KW-0732">Signal</keyword>
<dbReference type="PROSITE" id="PS51257">
    <property type="entry name" value="PROKAR_LIPOPROTEIN"/>
    <property type="match status" value="1"/>
</dbReference>
<sequence>MRLKATLCCMAISGLLLTGCAGTPSNYSSNPELSSAPLPGDFDRLPQTTLPGATRDEVKLLAMGAARNKGWSITKTGSDRLIAQRNADPSLLDSYGTGPLPGSTLEVTSFFVQQGSNLNVATKAEVVSPAISGQPVRRTDVTETYRDTLEQSLNSLRTTWSSNRGRVARATPPAQGWADPWAGTPYARPPKTEEPTDDAPAPEVASTPAPAAEPAAATPDVAEPLPEYRPEPERRAAEPAFQTQQTTPMTTPTPEVAETQISPQVQPSYTRPLPEPRRPPPSAAPVIDATAALDTRYRSDYGSPIGNDYGAPTSVAPRENMMALPQSSTGSAGVTSAAYAEQYARQRGCQVSASGSQLIESRQDGEVHKVPCEGSDSFLIKCQNGSCQGLL</sequence>
<comment type="caution">
    <text evidence="3">The sequence shown here is derived from an EMBL/GenBank/DDBJ whole genome shotgun (WGS) entry which is preliminary data.</text>
</comment>